<dbReference type="EMBL" id="JACHWS010000002">
    <property type="protein sequence ID" value="MBB3037346.1"/>
    <property type="molecule type" value="Genomic_DNA"/>
</dbReference>
<gene>
    <name evidence="8" type="ORF">FHU29_001795</name>
</gene>
<comment type="function">
    <text evidence="1">Participates in various redox reactions through the reversible oxidation of its active center dithiol to a disulfide and catalyzes dithiol-disulfide exchange reactions.</text>
</comment>
<proteinExistence type="inferred from homology"/>
<keyword evidence="5" id="KW-1015">Disulfide bond</keyword>
<evidence type="ECO:0000256" key="5">
    <source>
        <dbReference type="ARBA" id="ARBA00023157"/>
    </source>
</evidence>
<dbReference type="CDD" id="cd02947">
    <property type="entry name" value="TRX_family"/>
    <property type="match status" value="1"/>
</dbReference>
<evidence type="ECO:0000256" key="6">
    <source>
        <dbReference type="ARBA" id="ARBA00023284"/>
    </source>
</evidence>
<dbReference type="SUPFAM" id="SSF52833">
    <property type="entry name" value="Thioredoxin-like"/>
    <property type="match status" value="1"/>
</dbReference>
<dbReference type="GO" id="GO:0015035">
    <property type="term" value="F:protein-disulfide reductase activity"/>
    <property type="evidence" value="ECO:0007669"/>
    <property type="project" value="TreeGrafter"/>
</dbReference>
<dbReference type="InterPro" id="IPR017937">
    <property type="entry name" value="Thioredoxin_CS"/>
</dbReference>
<dbReference type="InterPro" id="IPR013766">
    <property type="entry name" value="Thioredoxin_domain"/>
</dbReference>
<evidence type="ECO:0000313" key="8">
    <source>
        <dbReference type="EMBL" id="MBB3037346.1"/>
    </source>
</evidence>
<dbReference type="PANTHER" id="PTHR45663:SF11">
    <property type="entry name" value="GEO12009P1"/>
    <property type="match status" value="1"/>
</dbReference>
<dbReference type="Gene3D" id="3.40.30.10">
    <property type="entry name" value="Glutaredoxin"/>
    <property type="match status" value="1"/>
</dbReference>
<dbReference type="PROSITE" id="PS00194">
    <property type="entry name" value="THIOREDOXIN_1"/>
    <property type="match status" value="1"/>
</dbReference>
<keyword evidence="9" id="KW-1185">Reference proteome</keyword>
<sequence length="148" mass="15506">MSGLLILSSATAIATAVGIWWQRRNGAVLAAPAPAVGADAPAGPATTELLEAGLSADGPTVVHFTADWCGPCAAVRRVISTTLPEFPHVTHIELDIDDYPQLTRTLGVRSLPTTLVYDAAMQQRYRIPGVPTASALREALIPVSGHKS</sequence>
<dbReference type="GO" id="GO:0045454">
    <property type="term" value="P:cell redox homeostasis"/>
    <property type="evidence" value="ECO:0007669"/>
    <property type="project" value="TreeGrafter"/>
</dbReference>
<evidence type="ECO:0000259" key="7">
    <source>
        <dbReference type="PROSITE" id="PS51352"/>
    </source>
</evidence>
<name>A0A839RMP8_9ACTN</name>
<organism evidence="8 9">
    <name type="scientific">Hoyosella altamirensis</name>
    <dbReference type="NCBI Taxonomy" id="616997"/>
    <lineage>
        <taxon>Bacteria</taxon>
        <taxon>Bacillati</taxon>
        <taxon>Actinomycetota</taxon>
        <taxon>Actinomycetes</taxon>
        <taxon>Mycobacteriales</taxon>
        <taxon>Hoyosellaceae</taxon>
        <taxon>Hoyosella</taxon>
    </lineage>
</organism>
<reference evidence="8 9" key="1">
    <citation type="submission" date="2020-08" db="EMBL/GenBank/DDBJ databases">
        <title>Sequencing the genomes of 1000 actinobacteria strains.</title>
        <authorList>
            <person name="Klenk H.-P."/>
        </authorList>
    </citation>
    <scope>NUCLEOTIDE SEQUENCE [LARGE SCALE GENOMIC DNA]</scope>
    <source>
        <strain evidence="8 9">DSM 45258</strain>
    </source>
</reference>
<dbReference type="PROSITE" id="PS51352">
    <property type="entry name" value="THIOREDOXIN_2"/>
    <property type="match status" value="1"/>
</dbReference>
<comment type="caution">
    <text evidence="8">The sequence shown here is derived from an EMBL/GenBank/DDBJ whole genome shotgun (WGS) entry which is preliminary data.</text>
</comment>
<accession>A0A839RMP8</accession>
<evidence type="ECO:0000256" key="1">
    <source>
        <dbReference type="ARBA" id="ARBA00003318"/>
    </source>
</evidence>
<evidence type="ECO:0000256" key="4">
    <source>
        <dbReference type="ARBA" id="ARBA00022982"/>
    </source>
</evidence>
<keyword evidence="6" id="KW-0676">Redox-active center</keyword>
<feature type="domain" description="Thioredoxin" evidence="7">
    <location>
        <begin position="27"/>
        <end position="145"/>
    </location>
</feature>
<dbReference type="Pfam" id="PF00085">
    <property type="entry name" value="Thioredoxin"/>
    <property type="match status" value="1"/>
</dbReference>
<evidence type="ECO:0000256" key="3">
    <source>
        <dbReference type="ARBA" id="ARBA00022448"/>
    </source>
</evidence>
<dbReference type="PANTHER" id="PTHR45663">
    <property type="entry name" value="GEO12009P1"/>
    <property type="match status" value="1"/>
</dbReference>
<evidence type="ECO:0000256" key="2">
    <source>
        <dbReference type="ARBA" id="ARBA00008987"/>
    </source>
</evidence>
<protein>
    <submittedName>
        <fullName evidence="8">Thiol-disulfide isomerase/thioredoxin</fullName>
    </submittedName>
</protein>
<dbReference type="Proteomes" id="UP000567922">
    <property type="component" value="Unassembled WGS sequence"/>
</dbReference>
<keyword evidence="4" id="KW-0249">Electron transport</keyword>
<keyword evidence="3" id="KW-0813">Transport</keyword>
<dbReference type="RefSeq" id="WP_064441117.1">
    <property type="nucleotide sequence ID" value="NZ_BDDI01000012.1"/>
</dbReference>
<comment type="similarity">
    <text evidence="2">Belongs to the thioredoxin family.</text>
</comment>
<dbReference type="AlphaFoldDB" id="A0A839RMP8"/>
<dbReference type="GO" id="GO:0016853">
    <property type="term" value="F:isomerase activity"/>
    <property type="evidence" value="ECO:0007669"/>
    <property type="project" value="UniProtKB-KW"/>
</dbReference>
<evidence type="ECO:0000313" key="9">
    <source>
        <dbReference type="Proteomes" id="UP000567922"/>
    </source>
</evidence>
<dbReference type="InterPro" id="IPR036249">
    <property type="entry name" value="Thioredoxin-like_sf"/>
</dbReference>
<dbReference type="OrthoDB" id="1495530at2"/>
<keyword evidence="8" id="KW-0413">Isomerase</keyword>
<dbReference type="GO" id="GO:0005829">
    <property type="term" value="C:cytosol"/>
    <property type="evidence" value="ECO:0007669"/>
    <property type="project" value="TreeGrafter"/>
</dbReference>